<dbReference type="RefSeq" id="WP_190105117.1">
    <property type="nucleotide sequence ID" value="NZ_BMUH01000010.1"/>
</dbReference>
<name>A0ABY6R9N5_9ACTN</name>
<sequence length="51" mass="5811">MRGRVDHGRRVHSAVAFSLPVDEEDRLEETALRLRGRLERALTAHAFTVLV</sequence>
<protein>
    <submittedName>
        <fullName evidence="1">Uncharacterized protein</fullName>
    </submittedName>
</protein>
<organism evidence="1 2">
    <name type="scientific">Streptomyces tanashiensis</name>
    <dbReference type="NCBI Taxonomy" id="67367"/>
    <lineage>
        <taxon>Bacteria</taxon>
        <taxon>Bacillati</taxon>
        <taxon>Actinomycetota</taxon>
        <taxon>Actinomycetes</taxon>
        <taxon>Kitasatosporales</taxon>
        <taxon>Streptomycetaceae</taxon>
        <taxon>Streptomyces</taxon>
    </lineage>
</organism>
<proteinExistence type="predicted"/>
<dbReference type="EMBL" id="CP084204">
    <property type="protein sequence ID" value="UZX26798.1"/>
    <property type="molecule type" value="Genomic_DNA"/>
</dbReference>
<dbReference type="GeneID" id="95599440"/>
<keyword evidence="2" id="KW-1185">Reference proteome</keyword>
<dbReference type="Proteomes" id="UP001164506">
    <property type="component" value="Chromosome"/>
</dbReference>
<gene>
    <name evidence="1" type="ORF">LDH80_08315</name>
</gene>
<evidence type="ECO:0000313" key="2">
    <source>
        <dbReference type="Proteomes" id="UP001164506"/>
    </source>
</evidence>
<evidence type="ECO:0000313" key="1">
    <source>
        <dbReference type="EMBL" id="UZX26798.1"/>
    </source>
</evidence>
<accession>A0ABY6R9N5</accession>
<reference evidence="1" key="1">
    <citation type="submission" date="2021-09" db="EMBL/GenBank/DDBJ databases">
        <title>Complete genome sequence and metabolic characterization of Streptomyces tanashiensis DSM 731 the producer of antibacterial Kalafungin and diverse secondary metabolites.</title>
        <authorList>
            <person name="Abbasi M.N."/>
            <person name="Anwar M.N."/>
            <person name="Alam K."/>
            <person name="Shoaib M."/>
            <person name="Lin Z."/>
            <person name="Hayat M."/>
            <person name="Ali M.I."/>
            <person name="Malik H.M.T."/>
            <person name="Ahmed I."/>
            <person name="Li A."/>
            <person name="Hailong Wang H."/>
            <person name="Zhang Y."/>
        </authorList>
    </citation>
    <scope>NUCLEOTIDE SEQUENCE</scope>
    <source>
        <strain evidence="1">Kala</strain>
    </source>
</reference>